<dbReference type="OrthoDB" id="10436at2157"/>
<dbReference type="PATRIC" id="fig|1705562.3.peg.3917"/>
<dbReference type="RefSeq" id="WP_053968905.1">
    <property type="nucleotide sequence ID" value="NZ_LIUF01000005.1"/>
</dbReference>
<dbReference type="Pfam" id="PF01522">
    <property type="entry name" value="Polysacc_deac_1"/>
    <property type="match status" value="1"/>
</dbReference>
<protein>
    <submittedName>
        <fullName evidence="3">Polysaccharide deacetylase family protein</fullName>
    </submittedName>
</protein>
<name>A0A0M9AI17_9EURY</name>
<dbReference type="Proteomes" id="UP000610611">
    <property type="component" value="Unassembled WGS sequence"/>
</dbReference>
<gene>
    <name evidence="2" type="ORF">AMS69_15095</name>
    <name evidence="3" type="ORF">GOC83_07570</name>
</gene>
<dbReference type="InterPro" id="IPR002509">
    <property type="entry name" value="NODB_dom"/>
</dbReference>
<evidence type="ECO:0000259" key="1">
    <source>
        <dbReference type="Pfam" id="PF01522"/>
    </source>
</evidence>
<dbReference type="EMBL" id="LIUF01000005">
    <property type="protein sequence ID" value="KOX91878.1"/>
    <property type="molecule type" value="Genomic_DNA"/>
</dbReference>
<dbReference type="Gene3D" id="3.20.20.370">
    <property type="entry name" value="Glycoside hydrolase/deacetylase"/>
    <property type="match status" value="1"/>
</dbReference>
<evidence type="ECO:0000313" key="3">
    <source>
        <dbReference type="EMBL" id="NLV05986.1"/>
    </source>
</evidence>
<sequence length="301" mass="33803">MSGSLVISLDTELQWGFHGIDAEKEFSTGGREGRSNVDTLLDLFDAFDAPVTWAVVGHLFLDTCDGRHADIEPPRRYWFDTDPGTSQSADPLRYGRDIVENIVSAPVDHEIGSHTFSHVLCHQHGCTEAVLETELKRCRELASSFGVNLRSLVFPQNQIDMLGTVADAGFTAFRGLSPERRLRDEAIAGRYRRFARYLARRPAPTVQPVRDPSGLWELPASQYFPYVSPGPLEDSPIRLARALRGLECAHDRDEVIHLWAHPHNFTPTLLKDLRRVLEYAERIDVPVRPMADAVAVHADRS</sequence>
<comment type="caution">
    <text evidence="2">The sequence shown here is derived from an EMBL/GenBank/DDBJ whole genome shotgun (WGS) entry which is preliminary data.</text>
</comment>
<dbReference type="Proteomes" id="UP000037729">
    <property type="component" value="Unassembled WGS sequence"/>
</dbReference>
<organism evidence="2 4">
    <name type="scientific">Haloarcula rubripromontorii</name>
    <dbReference type="NCBI Taxonomy" id="1705562"/>
    <lineage>
        <taxon>Archaea</taxon>
        <taxon>Methanobacteriati</taxon>
        <taxon>Methanobacteriota</taxon>
        <taxon>Stenosarchaea group</taxon>
        <taxon>Halobacteria</taxon>
        <taxon>Halobacteriales</taxon>
        <taxon>Haloarculaceae</taxon>
        <taxon>Haloarcula</taxon>
    </lineage>
</organism>
<evidence type="ECO:0000313" key="4">
    <source>
        <dbReference type="Proteomes" id="UP000037729"/>
    </source>
</evidence>
<dbReference type="InterPro" id="IPR011330">
    <property type="entry name" value="Glyco_hydro/deAcase_b/a-brl"/>
</dbReference>
<dbReference type="AlphaFoldDB" id="A0A0M9AI17"/>
<dbReference type="GO" id="GO:0005975">
    <property type="term" value="P:carbohydrate metabolic process"/>
    <property type="evidence" value="ECO:0007669"/>
    <property type="project" value="InterPro"/>
</dbReference>
<dbReference type="EMBL" id="WOWB01000001">
    <property type="protein sequence ID" value="NLV05986.1"/>
    <property type="molecule type" value="Genomic_DNA"/>
</dbReference>
<evidence type="ECO:0000313" key="2">
    <source>
        <dbReference type="EMBL" id="KOX91878.1"/>
    </source>
</evidence>
<dbReference type="GO" id="GO:0016810">
    <property type="term" value="F:hydrolase activity, acting on carbon-nitrogen (but not peptide) bonds"/>
    <property type="evidence" value="ECO:0007669"/>
    <property type="project" value="InterPro"/>
</dbReference>
<feature type="domain" description="NodB homology" evidence="1">
    <location>
        <begin position="34"/>
        <end position="159"/>
    </location>
</feature>
<proteinExistence type="predicted"/>
<keyword evidence="4" id="KW-1185">Reference proteome</keyword>
<dbReference type="SUPFAM" id="SSF88713">
    <property type="entry name" value="Glycoside hydrolase/deacetylase"/>
    <property type="match status" value="1"/>
</dbReference>
<dbReference type="STRING" id="1705562.AMS69_15095"/>
<reference evidence="2 4" key="1">
    <citation type="submission" date="2015-08" db="EMBL/GenBank/DDBJ databases">
        <title>Genomes of Isolates from Cabo Rojo, PR.</title>
        <authorList>
            <person name="Sanchez-Nieves R.L."/>
            <person name="Montalvo-Rodriguez R."/>
        </authorList>
    </citation>
    <scope>NUCLEOTIDE SEQUENCE [LARGE SCALE GENOMIC DNA]</scope>
    <source>
        <strain evidence="2 4">SL3</strain>
    </source>
</reference>
<accession>A0A0M9AI17</accession>
<reference evidence="3" key="2">
    <citation type="submission" date="2019-12" db="EMBL/GenBank/DDBJ databases">
        <title>The whole-genome sequencing of Haloarcula japonica strain pws8.</title>
        <authorList>
            <person name="Verma D.K."/>
            <person name="Gopal K."/>
            <person name="Prasad E.S."/>
        </authorList>
    </citation>
    <scope>NUCLEOTIDE SEQUENCE</scope>
    <source>
        <strain evidence="3">Pws8</strain>
    </source>
</reference>